<organism evidence="3 4">
    <name type="scientific">Acrasis kona</name>
    <dbReference type="NCBI Taxonomy" id="1008807"/>
    <lineage>
        <taxon>Eukaryota</taxon>
        <taxon>Discoba</taxon>
        <taxon>Heterolobosea</taxon>
        <taxon>Tetramitia</taxon>
        <taxon>Eutetramitia</taxon>
        <taxon>Acrasidae</taxon>
        <taxon>Acrasis</taxon>
    </lineage>
</organism>
<evidence type="ECO:0000313" key="3">
    <source>
        <dbReference type="EMBL" id="KAL0482033.1"/>
    </source>
</evidence>
<feature type="transmembrane region" description="Helical" evidence="2">
    <location>
        <begin position="277"/>
        <end position="302"/>
    </location>
</feature>
<feature type="transmembrane region" description="Helical" evidence="2">
    <location>
        <begin position="218"/>
        <end position="236"/>
    </location>
</feature>
<feature type="compositionally biased region" description="Polar residues" evidence="1">
    <location>
        <begin position="386"/>
        <end position="398"/>
    </location>
</feature>
<evidence type="ECO:0000313" key="4">
    <source>
        <dbReference type="Proteomes" id="UP001431209"/>
    </source>
</evidence>
<keyword evidence="4" id="KW-1185">Reference proteome</keyword>
<reference evidence="3 4" key="1">
    <citation type="submission" date="2024-03" db="EMBL/GenBank/DDBJ databases">
        <title>The Acrasis kona genome and developmental transcriptomes reveal deep origins of eukaryotic multicellular pathways.</title>
        <authorList>
            <person name="Sheikh S."/>
            <person name="Fu C.-J."/>
            <person name="Brown M.W."/>
            <person name="Baldauf S.L."/>
        </authorList>
    </citation>
    <scope>NUCLEOTIDE SEQUENCE [LARGE SCALE GENOMIC DNA]</scope>
    <source>
        <strain evidence="3 4">ATCC MYA-3509</strain>
    </source>
</reference>
<proteinExistence type="predicted"/>
<dbReference type="EMBL" id="JAOPGA020000807">
    <property type="protein sequence ID" value="KAL0482033.1"/>
    <property type="molecule type" value="Genomic_DNA"/>
</dbReference>
<accession>A0AAW2YYY2</accession>
<feature type="transmembrane region" description="Helical" evidence="2">
    <location>
        <begin position="95"/>
        <end position="120"/>
    </location>
</feature>
<feature type="region of interest" description="Disordered" evidence="1">
    <location>
        <begin position="369"/>
        <end position="398"/>
    </location>
</feature>
<feature type="transmembrane region" description="Helical" evidence="2">
    <location>
        <begin position="48"/>
        <end position="74"/>
    </location>
</feature>
<keyword evidence="2" id="KW-0472">Membrane</keyword>
<dbReference type="Proteomes" id="UP001431209">
    <property type="component" value="Unassembled WGS sequence"/>
</dbReference>
<feature type="compositionally biased region" description="Polar residues" evidence="1">
    <location>
        <begin position="369"/>
        <end position="378"/>
    </location>
</feature>
<dbReference type="AlphaFoldDB" id="A0AAW2YYY2"/>
<keyword evidence="2" id="KW-0812">Transmembrane</keyword>
<feature type="transmembrane region" description="Helical" evidence="2">
    <location>
        <begin position="248"/>
        <end position="271"/>
    </location>
</feature>
<feature type="region of interest" description="Disordered" evidence="1">
    <location>
        <begin position="327"/>
        <end position="347"/>
    </location>
</feature>
<evidence type="ECO:0000256" key="1">
    <source>
        <dbReference type="SAM" id="MobiDB-lite"/>
    </source>
</evidence>
<name>A0AAW2YYY2_9EUKA</name>
<feature type="transmembrane region" description="Helical" evidence="2">
    <location>
        <begin position="140"/>
        <end position="163"/>
    </location>
</feature>
<keyword evidence="2" id="KW-1133">Transmembrane helix</keyword>
<comment type="caution">
    <text evidence="3">The sequence shown here is derived from an EMBL/GenBank/DDBJ whole genome shotgun (WGS) entry which is preliminary data.</text>
</comment>
<evidence type="ECO:0000256" key="2">
    <source>
        <dbReference type="SAM" id="Phobius"/>
    </source>
</evidence>
<feature type="transmembrane region" description="Helical" evidence="2">
    <location>
        <begin position="175"/>
        <end position="198"/>
    </location>
</feature>
<protein>
    <submittedName>
        <fullName evidence="3">D-aminoacyl-tRNA deacylase</fullName>
    </submittedName>
</protein>
<sequence length="398" mass="43696">MNVTTNSTIDANSTLTHNATMNVTTLAPMYVNVFDEALKRYPIEVSAISAAFLGIYIILAALLTIIAIGHRAYLVLLCYRVVPKSINKNKAKRQFWLHTLYCFMVFYSVFKVFNFVAIIYRAATLQLSGPDMSFIQVDIFLSDIAIIIVVQIFLVVLNSVAFTTAQKACIVIVRIILVLCVINGLVYIVILTLNYTLAAVVGLYASYSAIPLVAGNKIVLTIITVIIGVCMHRLVGSKNKKARSLTRRLFIMVFLMVVSTIVIFACTGASFLVDQTIIVYMALIAMGVPTITVFMVVIIIFWPKRFSCSILKKQTLGGGGLNIDTSENESSTVTATTPRNLTSDNNHFVTDPECVTPIVTDVKYDLSRQNIDPESPANNYELVSEGTPTSAIGPTETV</sequence>
<gene>
    <name evidence="3" type="ORF">AKO1_013278</name>
</gene>